<comment type="caution">
    <text evidence="7">The sequence shown here is derived from an EMBL/GenBank/DDBJ whole genome shotgun (WGS) entry which is preliminary data.</text>
</comment>
<evidence type="ECO:0000313" key="8">
    <source>
        <dbReference type="Proteomes" id="UP000001949"/>
    </source>
</evidence>
<feature type="domain" description="AP2/ERF" evidence="6">
    <location>
        <begin position="237"/>
        <end position="290"/>
    </location>
</feature>
<evidence type="ECO:0000313" key="7">
    <source>
        <dbReference type="EMBL" id="EAN31954.1"/>
    </source>
</evidence>
<name>Q4N1X5_THEPA</name>
<dbReference type="Pfam" id="PF00847">
    <property type="entry name" value="AP2"/>
    <property type="match status" value="1"/>
</dbReference>
<dbReference type="EMBL" id="AAGK01000004">
    <property type="protein sequence ID" value="EAN31954.1"/>
    <property type="molecule type" value="Genomic_DNA"/>
</dbReference>
<dbReference type="RefSeq" id="XP_764237.1">
    <property type="nucleotide sequence ID" value="XM_759144.1"/>
</dbReference>
<dbReference type="InParanoid" id="Q4N1X5"/>
<dbReference type="KEGG" id="tpv:TP04_0602"/>
<evidence type="ECO:0000256" key="5">
    <source>
        <dbReference type="ARBA" id="ARBA00023242"/>
    </source>
</evidence>
<keyword evidence="2" id="KW-0805">Transcription regulation</keyword>
<evidence type="ECO:0000256" key="3">
    <source>
        <dbReference type="ARBA" id="ARBA00023125"/>
    </source>
</evidence>
<keyword evidence="3" id="KW-0238">DNA-binding</keyword>
<keyword evidence="8" id="KW-1185">Reference proteome</keyword>
<dbReference type="OMA" id="LEENCYQ"/>
<sequence length="409" mass="47470">MDNVLNTQDYQCVLQNQNYDSLKGHNYENFMNSDQFLEENCYQEYPNVNKGEEYTPSNGYENYKNSNSSNIDENIMTNYKMDEEFNNYKLDNYNLDYNYGYNGVNGYTLPDNTKCVNGNDKMVANGNIQGYSNKNYVDSVSTTCGVDSANKDACYYDQYQYYMNYPVMYNMPNIQNPNTMVTISNLPDNMINETKLMNLKDADKFSNSTIENDSVSDVDCTDGTNPPANRSDPIYTAISGLKWKSKSKKWVVRWDNPITNRRVYKYFSGTRYGFLGAHKRAKYYLEFLNASVGKIQNTSPGNPFCRRTEGPPKGKQNKSLIRKMYFSAQNDNAYQHEYMNSMMNCNHSGQNLINYSQTLESQMGYNGEFMPRNGQNFNRSSEVMDFNNKVGSTMDNPWFFNQHQMFNNY</sequence>
<keyword evidence="4" id="KW-0804">Transcription</keyword>
<dbReference type="GeneID" id="3500784"/>
<dbReference type="eggNOG" id="ENOG502QXEB">
    <property type="taxonomic scope" value="Eukaryota"/>
</dbReference>
<gene>
    <name evidence="7" type="ordered locus">TP04_0602</name>
</gene>
<reference evidence="7 8" key="1">
    <citation type="journal article" date="2005" name="Science">
        <title>Genome sequence of Theileria parva, a bovine pathogen that transforms lymphocytes.</title>
        <authorList>
            <person name="Gardner M.J."/>
            <person name="Bishop R."/>
            <person name="Shah T."/>
            <person name="de Villiers E.P."/>
            <person name="Carlton J.M."/>
            <person name="Hall N."/>
            <person name="Ren Q."/>
            <person name="Paulsen I.T."/>
            <person name="Pain A."/>
            <person name="Berriman M."/>
            <person name="Wilson R.J.M."/>
            <person name="Sato S."/>
            <person name="Ralph S.A."/>
            <person name="Mann D.J."/>
            <person name="Xiong Z."/>
            <person name="Shallom S.J."/>
            <person name="Weidman J."/>
            <person name="Jiang L."/>
            <person name="Lynn J."/>
            <person name="Weaver B."/>
            <person name="Shoaibi A."/>
            <person name="Domingo A.R."/>
            <person name="Wasawo D."/>
            <person name="Crabtree J."/>
            <person name="Wortman J.R."/>
            <person name="Haas B."/>
            <person name="Angiuoli S.V."/>
            <person name="Creasy T.H."/>
            <person name="Lu C."/>
            <person name="Suh B."/>
            <person name="Silva J.C."/>
            <person name="Utterback T.R."/>
            <person name="Feldblyum T.V."/>
            <person name="Pertea M."/>
            <person name="Allen J."/>
            <person name="Nierman W.C."/>
            <person name="Taracha E.L.N."/>
            <person name="Salzberg S.L."/>
            <person name="White O.R."/>
            <person name="Fitzhugh H.A."/>
            <person name="Morzaria S."/>
            <person name="Venter J.C."/>
            <person name="Fraser C.M."/>
            <person name="Nene V."/>
        </authorList>
    </citation>
    <scope>NUCLEOTIDE SEQUENCE [LARGE SCALE GENOMIC DNA]</scope>
    <source>
        <strain evidence="7 8">Muguga</strain>
    </source>
</reference>
<comment type="subcellular location">
    <subcellularLocation>
        <location evidence="1">Nucleus</location>
    </subcellularLocation>
</comment>
<dbReference type="GO" id="GO:0005634">
    <property type="term" value="C:nucleus"/>
    <property type="evidence" value="ECO:0007669"/>
    <property type="project" value="UniProtKB-SubCell"/>
</dbReference>
<dbReference type="VEuPathDB" id="PiroplasmaDB:TpMuguga_04g00602"/>
<protein>
    <recommendedName>
        <fullName evidence="6">AP2/ERF domain-containing protein</fullName>
    </recommendedName>
</protein>
<dbReference type="InterPro" id="IPR001471">
    <property type="entry name" value="AP2/ERF_dom"/>
</dbReference>
<organism evidence="7 8">
    <name type="scientific">Theileria parva</name>
    <name type="common">East coast fever infection agent</name>
    <dbReference type="NCBI Taxonomy" id="5875"/>
    <lineage>
        <taxon>Eukaryota</taxon>
        <taxon>Sar</taxon>
        <taxon>Alveolata</taxon>
        <taxon>Apicomplexa</taxon>
        <taxon>Aconoidasida</taxon>
        <taxon>Piroplasmida</taxon>
        <taxon>Theileriidae</taxon>
        <taxon>Theileria</taxon>
    </lineage>
</organism>
<keyword evidence="5" id="KW-0539">Nucleus</keyword>
<dbReference type="GO" id="GO:0003677">
    <property type="term" value="F:DNA binding"/>
    <property type="evidence" value="ECO:0007669"/>
    <property type="project" value="UniProtKB-KW"/>
</dbReference>
<dbReference type="Proteomes" id="UP000001949">
    <property type="component" value="Unassembled WGS sequence"/>
</dbReference>
<dbReference type="AlphaFoldDB" id="Q4N1X5"/>
<proteinExistence type="predicted"/>
<dbReference type="GO" id="GO:0003700">
    <property type="term" value="F:DNA-binding transcription factor activity"/>
    <property type="evidence" value="ECO:0007669"/>
    <property type="project" value="InterPro"/>
</dbReference>
<evidence type="ECO:0000256" key="2">
    <source>
        <dbReference type="ARBA" id="ARBA00023015"/>
    </source>
</evidence>
<evidence type="ECO:0000256" key="4">
    <source>
        <dbReference type="ARBA" id="ARBA00023163"/>
    </source>
</evidence>
<evidence type="ECO:0000256" key="1">
    <source>
        <dbReference type="ARBA" id="ARBA00004123"/>
    </source>
</evidence>
<accession>Q4N1X5</accession>
<evidence type="ECO:0000259" key="6">
    <source>
        <dbReference type="Pfam" id="PF00847"/>
    </source>
</evidence>